<feature type="transmembrane region" description="Helical" evidence="2">
    <location>
        <begin position="92"/>
        <end position="112"/>
    </location>
</feature>
<dbReference type="Proteomes" id="UP000178538">
    <property type="component" value="Unassembled WGS sequence"/>
</dbReference>
<sequence>MSLILKAIRKARQLQQANQARTNPSQPPKKNSDGLVMATLIALCVAIAALLVWSASSLVTSINWQTVGWVTLFAILAGVLGLLIYKKGWKSTLKLVATVGAILIAILLIRSWQTGGEDDGPTLVVTRKWSSVIRVPVGQQFILDRRENVAYAIRTQSGNIVRFPQDPENDTRTACEKHVWIQEAVSSFQIIVTEPGVEEVSFDLAFTTYQRGGPCKIPDNQVGPEVTPAPEPPPQGRKVV</sequence>
<gene>
    <name evidence="3" type="ORF">A2832_01900</name>
</gene>
<name>A0A1G2SZS1_9BACT</name>
<keyword evidence="2" id="KW-0472">Membrane</keyword>
<keyword evidence="2" id="KW-0812">Transmembrane</keyword>
<proteinExistence type="predicted"/>
<evidence type="ECO:0000256" key="2">
    <source>
        <dbReference type="SAM" id="Phobius"/>
    </source>
</evidence>
<organism evidence="3 4">
    <name type="scientific">Candidatus Zambryskibacteria bacterium RIFCSPHIGHO2_01_FULL_44_22b</name>
    <dbReference type="NCBI Taxonomy" id="1802737"/>
    <lineage>
        <taxon>Bacteria</taxon>
        <taxon>Candidatus Zambryskiibacteriota</taxon>
    </lineage>
</organism>
<comment type="caution">
    <text evidence="3">The sequence shown here is derived from an EMBL/GenBank/DDBJ whole genome shotgun (WGS) entry which is preliminary data.</text>
</comment>
<feature type="transmembrane region" description="Helical" evidence="2">
    <location>
        <begin position="35"/>
        <end position="55"/>
    </location>
</feature>
<feature type="transmembrane region" description="Helical" evidence="2">
    <location>
        <begin position="67"/>
        <end position="85"/>
    </location>
</feature>
<feature type="region of interest" description="Disordered" evidence="1">
    <location>
        <begin position="215"/>
        <end position="240"/>
    </location>
</feature>
<evidence type="ECO:0000313" key="4">
    <source>
        <dbReference type="Proteomes" id="UP000178538"/>
    </source>
</evidence>
<evidence type="ECO:0000256" key="1">
    <source>
        <dbReference type="SAM" id="MobiDB-lite"/>
    </source>
</evidence>
<dbReference type="EMBL" id="MHVG01000023">
    <property type="protein sequence ID" value="OHA89871.1"/>
    <property type="molecule type" value="Genomic_DNA"/>
</dbReference>
<keyword evidence="2" id="KW-1133">Transmembrane helix</keyword>
<evidence type="ECO:0000313" key="3">
    <source>
        <dbReference type="EMBL" id="OHA89871.1"/>
    </source>
</evidence>
<accession>A0A1G2SZS1</accession>
<reference evidence="3 4" key="1">
    <citation type="journal article" date="2016" name="Nat. Commun.">
        <title>Thousands of microbial genomes shed light on interconnected biogeochemical processes in an aquifer system.</title>
        <authorList>
            <person name="Anantharaman K."/>
            <person name="Brown C.T."/>
            <person name="Hug L.A."/>
            <person name="Sharon I."/>
            <person name="Castelle C.J."/>
            <person name="Probst A.J."/>
            <person name="Thomas B.C."/>
            <person name="Singh A."/>
            <person name="Wilkins M.J."/>
            <person name="Karaoz U."/>
            <person name="Brodie E.L."/>
            <person name="Williams K.H."/>
            <person name="Hubbard S.S."/>
            <person name="Banfield J.F."/>
        </authorList>
    </citation>
    <scope>NUCLEOTIDE SEQUENCE [LARGE SCALE GENOMIC DNA]</scope>
</reference>
<protein>
    <submittedName>
        <fullName evidence="3">Uncharacterized protein</fullName>
    </submittedName>
</protein>
<feature type="compositionally biased region" description="Pro residues" evidence="1">
    <location>
        <begin position="227"/>
        <end position="240"/>
    </location>
</feature>
<dbReference type="STRING" id="1802737.A2832_01900"/>
<dbReference type="AlphaFoldDB" id="A0A1G2SZS1"/>